<accession>A0ABR3IVW0</accession>
<evidence type="ECO:0000313" key="2">
    <source>
        <dbReference type="EMBL" id="KAL0947510.1"/>
    </source>
</evidence>
<dbReference type="Proteomes" id="UP001556367">
    <property type="component" value="Unassembled WGS sequence"/>
</dbReference>
<reference evidence="3" key="1">
    <citation type="submission" date="2024-06" db="EMBL/GenBank/DDBJ databases">
        <title>Multi-omics analyses provide insights into the biosynthesis of the anticancer antibiotic pleurotin in Hohenbuehelia grisea.</title>
        <authorList>
            <person name="Weaver J.A."/>
            <person name="Alberti F."/>
        </authorList>
    </citation>
    <scope>NUCLEOTIDE SEQUENCE [LARGE SCALE GENOMIC DNA]</scope>
    <source>
        <strain evidence="3">T-177</strain>
    </source>
</reference>
<proteinExistence type="predicted"/>
<dbReference type="EMBL" id="JASNQZ010000015">
    <property type="protein sequence ID" value="KAL0947510.1"/>
    <property type="molecule type" value="Genomic_DNA"/>
</dbReference>
<name>A0ABR3IVW0_9AGAR</name>
<evidence type="ECO:0000256" key="1">
    <source>
        <dbReference type="SAM" id="MobiDB-lite"/>
    </source>
</evidence>
<protein>
    <submittedName>
        <fullName evidence="2">Uncharacterized protein</fullName>
    </submittedName>
</protein>
<feature type="region of interest" description="Disordered" evidence="1">
    <location>
        <begin position="1"/>
        <end position="77"/>
    </location>
</feature>
<gene>
    <name evidence="2" type="ORF">HGRIS_013610</name>
</gene>
<organism evidence="2 3">
    <name type="scientific">Hohenbuehelia grisea</name>
    <dbReference type="NCBI Taxonomy" id="104357"/>
    <lineage>
        <taxon>Eukaryota</taxon>
        <taxon>Fungi</taxon>
        <taxon>Dikarya</taxon>
        <taxon>Basidiomycota</taxon>
        <taxon>Agaricomycotina</taxon>
        <taxon>Agaricomycetes</taxon>
        <taxon>Agaricomycetidae</taxon>
        <taxon>Agaricales</taxon>
        <taxon>Pleurotineae</taxon>
        <taxon>Pleurotaceae</taxon>
        <taxon>Hohenbuehelia</taxon>
    </lineage>
</organism>
<keyword evidence="3" id="KW-1185">Reference proteome</keyword>
<comment type="caution">
    <text evidence="2">The sequence shown here is derived from an EMBL/GenBank/DDBJ whole genome shotgun (WGS) entry which is preliminary data.</text>
</comment>
<feature type="compositionally biased region" description="Low complexity" evidence="1">
    <location>
        <begin position="64"/>
        <end position="77"/>
    </location>
</feature>
<sequence length="77" mass="8679">MEIYNPNPTVFAPVQPSSRTFGSKRVHSLWMDDLEAQSDDDDAQEEPIDQEEIYGKSSKRQYQSGSPSDSSLLSNQI</sequence>
<feature type="compositionally biased region" description="Acidic residues" evidence="1">
    <location>
        <begin position="32"/>
        <end position="52"/>
    </location>
</feature>
<evidence type="ECO:0000313" key="3">
    <source>
        <dbReference type="Proteomes" id="UP001556367"/>
    </source>
</evidence>